<dbReference type="NCBIfam" id="TIGR04183">
    <property type="entry name" value="Por_Secre_tail"/>
    <property type="match status" value="1"/>
</dbReference>
<dbReference type="InterPro" id="IPR036116">
    <property type="entry name" value="FN3_sf"/>
</dbReference>
<evidence type="ECO:0000313" key="4">
    <source>
        <dbReference type="EMBL" id="EMR04648.1"/>
    </source>
</evidence>
<evidence type="ECO:0000259" key="3">
    <source>
        <dbReference type="PROSITE" id="PS50853"/>
    </source>
</evidence>
<dbReference type="Pfam" id="PF00041">
    <property type="entry name" value="fn3"/>
    <property type="match status" value="2"/>
</dbReference>
<evidence type="ECO:0000256" key="1">
    <source>
        <dbReference type="ARBA" id="ARBA00022737"/>
    </source>
</evidence>
<comment type="caution">
    <text evidence="4">The sequence shown here is derived from an EMBL/GenBank/DDBJ whole genome shotgun (WGS) entry which is preliminary data.</text>
</comment>
<organism evidence="4 5">
    <name type="scientific">Cesiribacter andamanensis AMV16</name>
    <dbReference type="NCBI Taxonomy" id="1279009"/>
    <lineage>
        <taxon>Bacteria</taxon>
        <taxon>Pseudomonadati</taxon>
        <taxon>Bacteroidota</taxon>
        <taxon>Cytophagia</taxon>
        <taxon>Cytophagales</taxon>
        <taxon>Cesiribacteraceae</taxon>
        <taxon>Cesiribacter</taxon>
    </lineage>
</organism>
<dbReference type="eggNOG" id="COG4733">
    <property type="taxonomic scope" value="Bacteria"/>
</dbReference>
<dbReference type="PANTHER" id="PTHR13817">
    <property type="entry name" value="TITIN"/>
    <property type="match status" value="1"/>
</dbReference>
<evidence type="ECO:0000313" key="5">
    <source>
        <dbReference type="Proteomes" id="UP000011910"/>
    </source>
</evidence>
<dbReference type="RefSeq" id="WP_009193663.1">
    <property type="nucleotide sequence ID" value="NZ_AODQ01000003.1"/>
</dbReference>
<keyword evidence="1" id="KW-0677">Repeat</keyword>
<dbReference type="PROSITE" id="PS50853">
    <property type="entry name" value="FN3"/>
    <property type="match status" value="2"/>
</dbReference>
<keyword evidence="5" id="KW-1185">Reference proteome</keyword>
<dbReference type="Pfam" id="PF18962">
    <property type="entry name" value="Por_Secre_tail"/>
    <property type="match status" value="1"/>
</dbReference>
<dbReference type="STRING" id="1279009.ADICEAN_00251"/>
<dbReference type="InterPro" id="IPR013783">
    <property type="entry name" value="Ig-like_fold"/>
</dbReference>
<accession>M7N7Q8</accession>
<dbReference type="SMART" id="SM00060">
    <property type="entry name" value="FN3"/>
    <property type="match status" value="1"/>
</dbReference>
<feature type="domain" description="Fibronectin type-III" evidence="3">
    <location>
        <begin position="1"/>
        <end position="60"/>
    </location>
</feature>
<feature type="region of interest" description="Disordered" evidence="2">
    <location>
        <begin position="64"/>
        <end position="92"/>
    </location>
</feature>
<feature type="compositionally biased region" description="Polar residues" evidence="2">
    <location>
        <begin position="186"/>
        <end position="195"/>
    </location>
</feature>
<reference evidence="4 5" key="1">
    <citation type="journal article" date="2013" name="Genome Announc.">
        <title>Draft Genome Sequence of Cesiribacter andamanensis Strain AMV16T, Isolated from a Soil Sample from a Mud Volcano in the Andaman Islands, India.</title>
        <authorList>
            <person name="Shivaji S."/>
            <person name="Ara S."/>
            <person name="Begum Z."/>
            <person name="Srinivas T.N."/>
            <person name="Singh A."/>
            <person name="Kumar Pinnaka A."/>
        </authorList>
    </citation>
    <scope>NUCLEOTIDE SEQUENCE [LARGE SCALE GENOMIC DNA]</scope>
    <source>
        <strain evidence="4 5">AMV16</strain>
    </source>
</reference>
<dbReference type="OrthoDB" id="9803616at2"/>
<dbReference type="Proteomes" id="UP000011910">
    <property type="component" value="Unassembled WGS sequence"/>
</dbReference>
<sequence length="317" mass="34093">MSVGSDSNYKLRAKAGSTATAYTVTQLSEGQTYYFKVRAKNSKGYSDYSNEIVFKMVAGAVASSTGSDSNTEETSSSGSTSSGSYSIAAPSHLGGTADKTTAIKLNWKDNANNESEHEIYMSIGSDSNYKLRAKAGTNSTAYTVTQLSEGQTYYFKVRAKNSQGYSDFSNEIVFKMASGAVATTTNPGATSSANMGESDGGNFYSGANNSEEDDLTLTVAGQQEAEEAVDLPEGYSAYPNPARDHISLRYENVEAYSDLQIRILDFSGTVRMTLTETTTGTSGDIRLNLDAYQLPSGYYIIQIITEKGENTIKFLKN</sequence>
<proteinExistence type="predicted"/>
<dbReference type="PRINTS" id="PR00014">
    <property type="entry name" value="FNTYPEIII"/>
</dbReference>
<dbReference type="EMBL" id="AODQ01000003">
    <property type="protein sequence ID" value="EMR04648.1"/>
    <property type="molecule type" value="Genomic_DNA"/>
</dbReference>
<protein>
    <recommendedName>
        <fullName evidence="3">Fibronectin type-III domain-containing protein</fullName>
    </recommendedName>
</protein>
<name>M7N7Q8_9BACT</name>
<feature type="domain" description="Fibronectin type-III" evidence="3">
    <location>
        <begin position="89"/>
        <end position="179"/>
    </location>
</feature>
<dbReference type="SUPFAM" id="SSF49265">
    <property type="entry name" value="Fibronectin type III"/>
    <property type="match status" value="1"/>
</dbReference>
<dbReference type="PANTHER" id="PTHR13817:SF173">
    <property type="entry name" value="FRAZZLED"/>
    <property type="match status" value="1"/>
</dbReference>
<dbReference type="CDD" id="cd00063">
    <property type="entry name" value="FN3"/>
    <property type="match status" value="2"/>
</dbReference>
<feature type="region of interest" description="Disordered" evidence="2">
    <location>
        <begin position="186"/>
        <end position="208"/>
    </location>
</feature>
<gene>
    <name evidence="4" type="ORF">ADICEAN_00251</name>
</gene>
<dbReference type="InterPro" id="IPR026444">
    <property type="entry name" value="Secre_tail"/>
</dbReference>
<dbReference type="InterPro" id="IPR003961">
    <property type="entry name" value="FN3_dom"/>
</dbReference>
<dbReference type="Gene3D" id="2.60.40.10">
    <property type="entry name" value="Immunoglobulins"/>
    <property type="match status" value="2"/>
</dbReference>
<evidence type="ECO:0000256" key="2">
    <source>
        <dbReference type="SAM" id="MobiDB-lite"/>
    </source>
</evidence>
<feature type="compositionally biased region" description="Low complexity" evidence="2">
    <location>
        <begin position="64"/>
        <end position="86"/>
    </location>
</feature>
<dbReference type="AlphaFoldDB" id="M7N7Q8"/>
<dbReference type="InterPro" id="IPR050964">
    <property type="entry name" value="Striated_Muscle_Regulatory"/>
</dbReference>